<evidence type="ECO:0000256" key="5">
    <source>
        <dbReference type="ARBA" id="ARBA00022490"/>
    </source>
</evidence>
<comment type="caution">
    <text evidence="12">The sequence shown here is derived from an EMBL/GenBank/DDBJ whole genome shotgun (WGS) entry which is preliminary data.</text>
</comment>
<evidence type="ECO:0000256" key="6">
    <source>
        <dbReference type="ARBA" id="ARBA00022603"/>
    </source>
</evidence>
<dbReference type="Pfam" id="PF01135">
    <property type="entry name" value="PCMT"/>
    <property type="match status" value="1"/>
</dbReference>
<organism evidence="12 13">
    <name type="scientific">Pseudovibrio ascidiaceicola</name>
    <dbReference type="NCBI Taxonomy" id="285279"/>
    <lineage>
        <taxon>Bacteria</taxon>
        <taxon>Pseudomonadati</taxon>
        <taxon>Pseudomonadota</taxon>
        <taxon>Alphaproteobacteria</taxon>
        <taxon>Hyphomicrobiales</taxon>
        <taxon>Stappiaceae</taxon>
        <taxon>Pseudovibrio</taxon>
    </lineage>
</organism>
<keyword evidence="13" id="KW-1185">Reference proteome</keyword>
<evidence type="ECO:0000256" key="3">
    <source>
        <dbReference type="ARBA" id="ARBA00011890"/>
    </source>
</evidence>
<evidence type="ECO:0000313" key="13">
    <source>
        <dbReference type="Proteomes" id="UP000199598"/>
    </source>
</evidence>
<gene>
    <name evidence="12" type="ORF">SAMN04488518_101549</name>
</gene>
<dbReference type="EMBL" id="FOSK01000001">
    <property type="protein sequence ID" value="SFJ97393.1"/>
    <property type="molecule type" value="Genomic_DNA"/>
</dbReference>
<evidence type="ECO:0000256" key="4">
    <source>
        <dbReference type="ARBA" id="ARBA00013346"/>
    </source>
</evidence>
<dbReference type="EC" id="2.1.1.77" evidence="3"/>
<evidence type="ECO:0000256" key="7">
    <source>
        <dbReference type="ARBA" id="ARBA00022679"/>
    </source>
</evidence>
<evidence type="ECO:0000256" key="11">
    <source>
        <dbReference type="ARBA" id="ARBA00031350"/>
    </source>
</evidence>
<keyword evidence="8" id="KW-0949">S-adenosyl-L-methionine</keyword>
<evidence type="ECO:0000256" key="1">
    <source>
        <dbReference type="ARBA" id="ARBA00004496"/>
    </source>
</evidence>
<evidence type="ECO:0000256" key="10">
    <source>
        <dbReference type="ARBA" id="ARBA00031323"/>
    </source>
</evidence>
<keyword evidence="5" id="KW-0963">Cytoplasm</keyword>
<keyword evidence="7" id="KW-0808">Transferase</keyword>
<name>A0A1I3VR33_9HYPH</name>
<dbReference type="Gene3D" id="3.40.50.150">
    <property type="entry name" value="Vaccinia Virus protein VP39"/>
    <property type="match status" value="1"/>
</dbReference>
<keyword evidence="6" id="KW-0489">Methyltransferase</keyword>
<protein>
    <recommendedName>
        <fullName evidence="4">Protein-L-isoaspartate O-methyltransferase</fullName>
        <ecNumber evidence="3">2.1.1.77</ecNumber>
    </recommendedName>
    <alternativeName>
        <fullName evidence="11">L-isoaspartyl protein carboxyl methyltransferase</fullName>
    </alternativeName>
    <alternativeName>
        <fullName evidence="9">Protein L-isoaspartyl methyltransferase</fullName>
    </alternativeName>
    <alternativeName>
        <fullName evidence="10">Protein-beta-aspartate methyltransferase</fullName>
    </alternativeName>
</protein>
<dbReference type="InterPro" id="IPR029063">
    <property type="entry name" value="SAM-dependent_MTases_sf"/>
</dbReference>
<reference evidence="12 13" key="1">
    <citation type="submission" date="2016-10" db="EMBL/GenBank/DDBJ databases">
        <authorList>
            <person name="Varghese N."/>
            <person name="Submissions S."/>
        </authorList>
    </citation>
    <scope>NUCLEOTIDE SEQUENCE [LARGE SCALE GENOMIC DNA]</scope>
    <source>
        <strain evidence="12 13">DSM 16392</strain>
    </source>
</reference>
<evidence type="ECO:0000256" key="9">
    <source>
        <dbReference type="ARBA" id="ARBA00030757"/>
    </source>
</evidence>
<proteinExistence type="inferred from homology"/>
<dbReference type="PANTHER" id="PTHR11579:SF0">
    <property type="entry name" value="PROTEIN-L-ISOASPARTATE(D-ASPARTATE) O-METHYLTRANSFERASE"/>
    <property type="match status" value="1"/>
</dbReference>
<dbReference type="InterPro" id="IPR000682">
    <property type="entry name" value="PCMT"/>
</dbReference>
<evidence type="ECO:0000256" key="8">
    <source>
        <dbReference type="ARBA" id="ARBA00022691"/>
    </source>
</evidence>
<evidence type="ECO:0000256" key="2">
    <source>
        <dbReference type="ARBA" id="ARBA00005369"/>
    </source>
</evidence>
<comment type="subcellular location">
    <subcellularLocation>
        <location evidence="1">Cytoplasm</location>
    </subcellularLocation>
</comment>
<dbReference type="SUPFAM" id="SSF53335">
    <property type="entry name" value="S-adenosyl-L-methionine-dependent methyltransferases"/>
    <property type="match status" value="1"/>
</dbReference>
<accession>A0A1I3VR33</accession>
<dbReference type="RefSeq" id="WP_093516537.1">
    <property type="nucleotide sequence ID" value="NZ_FOSK01000001.1"/>
</dbReference>
<dbReference type="PANTHER" id="PTHR11579">
    <property type="entry name" value="PROTEIN-L-ISOASPARTATE O-METHYLTRANSFERASE"/>
    <property type="match status" value="1"/>
</dbReference>
<sequence>MSENAYAQEVCYNLRGGNRALLMDAFATVRKENFLFPPPWRVAITTQGYGRRAVLEDPEDLYQDMLVELVHEANINTGQPSLWAQIFNWSDLKPGMAVFESGSGLGYFTAIIAHVVGAEGSVYFDEPHDKLYDACRENLASIANVHADYRGAPLDRVYLCYGTTTIPAQLYRNTKLRGQIVFPFTNDWGHGFFISLKKKKKACELKVSSPCAFVVSHTYKNSPFTDDFGELHDMTVDISVVEQALNDDVLDVAKMIHLALEAKSNS</sequence>
<evidence type="ECO:0000313" key="12">
    <source>
        <dbReference type="EMBL" id="SFJ97393.1"/>
    </source>
</evidence>
<comment type="similarity">
    <text evidence="2">Belongs to the methyltransferase superfamily. L-isoaspartyl/D-aspartyl protein methyltransferase family.</text>
</comment>
<dbReference type="Proteomes" id="UP000199598">
    <property type="component" value="Unassembled WGS sequence"/>
</dbReference>